<reference evidence="3" key="1">
    <citation type="submission" date="2017-01" db="EMBL/GenBank/DDBJ databases">
        <title>Comparative genomics of anhydrobiosis in the tardigrade Hypsibius dujardini.</title>
        <authorList>
            <person name="Yoshida Y."/>
            <person name="Koutsovoulos G."/>
            <person name="Laetsch D."/>
            <person name="Stevens L."/>
            <person name="Kumar S."/>
            <person name="Horikawa D."/>
            <person name="Ishino K."/>
            <person name="Komine S."/>
            <person name="Tomita M."/>
            <person name="Blaxter M."/>
            <person name="Arakawa K."/>
        </authorList>
    </citation>
    <scope>NUCLEOTIDE SEQUENCE [LARGE SCALE GENOMIC DNA]</scope>
    <source>
        <strain evidence="3">Z151</strain>
    </source>
</reference>
<sequence>MRPEGDLVLFRQCKYDFAWFTFTDNDEKDHPTAVTMQEDGNLAIYNSKKVLVWESGTAGREFAGADLRVNNDGTICIARNGSRCLWTSGGYGVCDPVYSKKFDDAKVILWPGESLQRNDTVYSRQKTCRLSAQSDGHLVTRTCDGEKIYSLKNESSLLSERTIVHGLKISVIGDLFLYQEDGTQAGWITRSSLMKTMWDASDGANLRLSDDCILCVYKNGACLWTSSGRAYACPANNSDGEARLIANDDNIPNPAQIRQLTREKSSDLLMRETGKFHMTFQR</sequence>
<accession>A0A9X6NHV5</accession>
<dbReference type="EMBL" id="MTYJ01000423">
    <property type="protein sequence ID" value="OWA54555.1"/>
    <property type="molecule type" value="Genomic_DNA"/>
</dbReference>
<dbReference type="PROSITE" id="PS50927">
    <property type="entry name" value="BULB_LECTIN"/>
    <property type="match status" value="1"/>
</dbReference>
<gene>
    <name evidence="2" type="ORF">BV898_18955</name>
</gene>
<dbReference type="SUPFAM" id="SSF51110">
    <property type="entry name" value="alpha-D-mannose-specific plant lectins"/>
    <property type="match status" value="1"/>
</dbReference>
<dbReference type="InterPro" id="IPR001480">
    <property type="entry name" value="Bulb-type_lectin_dom"/>
</dbReference>
<protein>
    <recommendedName>
        <fullName evidence="1">Bulb-type lectin domain-containing protein</fullName>
    </recommendedName>
</protein>
<dbReference type="InterPro" id="IPR036426">
    <property type="entry name" value="Bulb-type_lectin_dom_sf"/>
</dbReference>
<name>A0A9X6NHV5_HYPEX</name>
<dbReference type="Gene3D" id="2.90.10.10">
    <property type="entry name" value="Bulb-type lectin domain"/>
    <property type="match status" value="2"/>
</dbReference>
<feature type="domain" description="Bulb-type lectin" evidence="1">
    <location>
        <begin position="1"/>
        <end position="90"/>
    </location>
</feature>
<comment type="caution">
    <text evidence="2">The sequence shown here is derived from an EMBL/GenBank/DDBJ whole genome shotgun (WGS) entry which is preliminary data.</text>
</comment>
<dbReference type="OrthoDB" id="1884773at2759"/>
<evidence type="ECO:0000313" key="2">
    <source>
        <dbReference type="EMBL" id="OWA54555.1"/>
    </source>
</evidence>
<dbReference type="Proteomes" id="UP000192578">
    <property type="component" value="Unassembled WGS sequence"/>
</dbReference>
<dbReference type="AlphaFoldDB" id="A0A9X6NHV5"/>
<proteinExistence type="predicted"/>
<organism evidence="2 3">
    <name type="scientific">Hypsibius exemplaris</name>
    <name type="common">Freshwater tardigrade</name>
    <dbReference type="NCBI Taxonomy" id="2072580"/>
    <lineage>
        <taxon>Eukaryota</taxon>
        <taxon>Metazoa</taxon>
        <taxon>Ecdysozoa</taxon>
        <taxon>Tardigrada</taxon>
        <taxon>Eutardigrada</taxon>
        <taxon>Parachela</taxon>
        <taxon>Hypsibioidea</taxon>
        <taxon>Hypsibiidae</taxon>
        <taxon>Hypsibius</taxon>
    </lineage>
</organism>
<evidence type="ECO:0000259" key="1">
    <source>
        <dbReference type="PROSITE" id="PS50927"/>
    </source>
</evidence>
<keyword evidence="3" id="KW-1185">Reference proteome</keyword>
<evidence type="ECO:0000313" key="3">
    <source>
        <dbReference type="Proteomes" id="UP000192578"/>
    </source>
</evidence>